<gene>
    <name evidence="2" type="ORF">QM524_24330</name>
</gene>
<dbReference type="RefSeq" id="WP_283346639.1">
    <property type="nucleotide sequence ID" value="NZ_JASHIF010000028.1"/>
</dbReference>
<proteinExistence type="predicted"/>
<dbReference type="Proteomes" id="UP001236507">
    <property type="component" value="Unassembled WGS sequence"/>
</dbReference>
<evidence type="ECO:0000313" key="2">
    <source>
        <dbReference type="EMBL" id="MDI9862373.1"/>
    </source>
</evidence>
<dbReference type="EMBL" id="JASHIF010000028">
    <property type="protein sequence ID" value="MDI9862373.1"/>
    <property type="molecule type" value="Genomic_DNA"/>
</dbReference>
<reference evidence="2 3" key="1">
    <citation type="submission" date="2023-05" db="EMBL/GenBank/DDBJ databases">
        <title>Novel species of genus Flectobacillus isolated from stream in China.</title>
        <authorList>
            <person name="Lu H."/>
        </authorList>
    </citation>
    <scope>NUCLEOTIDE SEQUENCE [LARGE SCALE GENOMIC DNA]</scope>
    <source>
        <strain evidence="2 3">KCTC 42575</strain>
    </source>
</reference>
<sequence length="114" mass="13397">MKKFLIPLLILATVSLILFCHFFIDIYPTLDRFQLFYGSMLMVVGLYHLYNLQTIFKSIESFRDFIWDYFPLSLSISIFQIVCSYSVSIWSLLGLFSLSAAYRLWNVSKKLPSK</sequence>
<keyword evidence="1" id="KW-1133">Transmembrane helix</keyword>
<accession>A0ABT6YFL5</accession>
<keyword evidence="1" id="KW-0812">Transmembrane</keyword>
<organism evidence="2 3">
    <name type="scientific">Flectobacillus roseus</name>
    <dbReference type="NCBI Taxonomy" id="502259"/>
    <lineage>
        <taxon>Bacteria</taxon>
        <taxon>Pseudomonadati</taxon>
        <taxon>Bacteroidota</taxon>
        <taxon>Cytophagia</taxon>
        <taxon>Cytophagales</taxon>
        <taxon>Flectobacillaceae</taxon>
        <taxon>Flectobacillus</taxon>
    </lineage>
</organism>
<feature type="transmembrane region" description="Helical" evidence="1">
    <location>
        <begin position="5"/>
        <end position="24"/>
    </location>
</feature>
<evidence type="ECO:0000256" key="1">
    <source>
        <dbReference type="SAM" id="Phobius"/>
    </source>
</evidence>
<keyword evidence="3" id="KW-1185">Reference proteome</keyword>
<protein>
    <submittedName>
        <fullName evidence="2">Uncharacterized protein</fullName>
    </submittedName>
</protein>
<comment type="caution">
    <text evidence="2">The sequence shown here is derived from an EMBL/GenBank/DDBJ whole genome shotgun (WGS) entry which is preliminary data.</text>
</comment>
<feature type="transmembrane region" description="Helical" evidence="1">
    <location>
        <begin position="36"/>
        <end position="53"/>
    </location>
</feature>
<name>A0ABT6YFL5_9BACT</name>
<keyword evidence="1" id="KW-0472">Membrane</keyword>
<evidence type="ECO:0000313" key="3">
    <source>
        <dbReference type="Proteomes" id="UP001236507"/>
    </source>
</evidence>